<dbReference type="RefSeq" id="YP_009214498.1">
    <property type="nucleotide sequence ID" value="NC_028962.1"/>
</dbReference>
<evidence type="ECO:0000256" key="1">
    <source>
        <dbReference type="SAM" id="MobiDB-lite"/>
    </source>
</evidence>
<dbReference type="InterPro" id="IPR021358">
    <property type="entry name" value="DUF2977"/>
</dbReference>
<dbReference type="GO" id="GO:0008168">
    <property type="term" value="F:methyltransferase activity"/>
    <property type="evidence" value="ECO:0007669"/>
    <property type="project" value="UniProtKB-KW"/>
</dbReference>
<keyword evidence="2" id="KW-0489">Methyltransferase</keyword>
<feature type="region of interest" description="Disordered" evidence="1">
    <location>
        <begin position="76"/>
        <end position="96"/>
    </location>
</feature>
<proteinExistence type="predicted"/>
<dbReference type="OrthoDB" id="16964at10239"/>
<evidence type="ECO:0000313" key="2">
    <source>
        <dbReference type="EMBL" id="AJA42218.1"/>
    </source>
</evidence>
<keyword evidence="2" id="KW-0808">Transferase</keyword>
<name>A0A0D3MVF8_9CAUD</name>
<organism evidence="2 3">
    <name type="scientific">Staphylococcus phage vB_SepM_ phiIPLA-C1C</name>
    <dbReference type="NCBI Taxonomy" id="1572704"/>
    <lineage>
        <taxon>Viruses</taxon>
        <taxon>Duplodnaviria</taxon>
        <taxon>Heunggongvirae</taxon>
        <taxon>Uroviricota</taxon>
        <taxon>Caudoviricetes</taxon>
        <taxon>Herelleviridae</taxon>
        <taxon>Twortvirinae</taxon>
        <taxon>Sepunavirus</taxon>
        <taxon>Sepunavirus IPLAC1C</taxon>
    </lineage>
</organism>
<dbReference type="Proteomes" id="UP000032689">
    <property type="component" value="Segment"/>
</dbReference>
<sequence>MGIYIINKEEIVLHLDDNEILGYTLEGGYDPSSINNALLKRSQLPENFFNEFSSGRFAYYRDTDKVEYNPDYVPVKRNVEDDDDEDSYSSVPNGYVPRKDYEELKSQLDEIKKTQEQTLELLKQLLGQKG</sequence>
<dbReference type="EMBL" id="KP027447">
    <property type="protein sequence ID" value="AJA42218.1"/>
    <property type="molecule type" value="Genomic_DNA"/>
</dbReference>
<keyword evidence="3" id="KW-1185">Reference proteome</keyword>
<evidence type="ECO:0000313" key="3">
    <source>
        <dbReference type="Proteomes" id="UP000032689"/>
    </source>
</evidence>
<accession>A0A0D3MVF8</accession>
<protein>
    <submittedName>
        <fullName evidence="2">Methyltransferase subunit G</fullName>
    </submittedName>
</protein>
<dbReference type="GeneID" id="26640915"/>
<dbReference type="Pfam" id="PF11192">
    <property type="entry name" value="DUF2977"/>
    <property type="match status" value="1"/>
</dbReference>
<reference evidence="2 3" key="1">
    <citation type="journal article" date="2015" name="Appl. Environ. Microbiol.">
        <title>Two Phages, phiIPLA-RODI and phiIPLA-C1C, Lyse Mono- and Dual-Species Staphylococcal Biofilms.</title>
        <authorList>
            <person name="Gutierrez D."/>
            <person name="Vandenheuvel D."/>
            <person name="Martinez B."/>
            <person name="Rodriguez A."/>
            <person name="Lavigne R."/>
            <person name="Garcia P."/>
        </authorList>
    </citation>
    <scope>NUCLEOTIDE SEQUENCE [LARGE SCALE GENOMIC DNA]</scope>
</reference>
<dbReference type="KEGG" id="vg:26640915"/>
<dbReference type="GO" id="GO:0032259">
    <property type="term" value="P:methylation"/>
    <property type="evidence" value="ECO:0007669"/>
    <property type="project" value="UniProtKB-KW"/>
</dbReference>